<dbReference type="RefSeq" id="WP_138328024.1">
    <property type="nucleotide sequence ID" value="NZ_VCDI01000013.1"/>
</dbReference>
<dbReference type="AlphaFoldDB" id="A0A5R9J162"/>
<name>A0A5R9J162_9PROT</name>
<keyword evidence="1" id="KW-0175">Coiled coil</keyword>
<organism evidence="2 3">
    <name type="scientific">Lichenicoccus roseus</name>
    <dbReference type="NCBI Taxonomy" id="2683649"/>
    <lineage>
        <taxon>Bacteria</taxon>
        <taxon>Pseudomonadati</taxon>
        <taxon>Pseudomonadota</taxon>
        <taxon>Alphaproteobacteria</taxon>
        <taxon>Acetobacterales</taxon>
        <taxon>Acetobacteraceae</taxon>
        <taxon>Lichenicoccus</taxon>
    </lineage>
</organism>
<evidence type="ECO:0000256" key="1">
    <source>
        <dbReference type="SAM" id="Coils"/>
    </source>
</evidence>
<comment type="caution">
    <text evidence="2">The sequence shown here is derived from an EMBL/GenBank/DDBJ whole genome shotgun (WGS) entry which is preliminary data.</text>
</comment>
<protein>
    <submittedName>
        <fullName evidence="2">Uncharacterized protein</fullName>
    </submittedName>
</protein>
<gene>
    <name evidence="2" type="ORF">FE263_21090</name>
</gene>
<feature type="coiled-coil region" evidence="1">
    <location>
        <begin position="52"/>
        <end position="118"/>
    </location>
</feature>
<proteinExistence type="predicted"/>
<accession>A0A5R9J162</accession>
<sequence length="196" mass="21196">MTYDFTDAELLTLIESEAPAALPAITSNRLDPHSIPGYSAALDAGFAADEVAMRLRAQLGEAHAAIRNLEARRAELVEKAKSGTKLKAHEAGDAVRAIENAQADATVIEEALRSAEVDCETCRRHMANVLTQQLNRNLAQLRADELKAGEKVALATRDHGFIVNRAAIITTALNISRSEQRQLTLEELCSLLGIQG</sequence>
<evidence type="ECO:0000313" key="2">
    <source>
        <dbReference type="EMBL" id="TLU70583.1"/>
    </source>
</evidence>
<reference evidence="2 3" key="1">
    <citation type="submission" date="2019-05" db="EMBL/GenBank/DDBJ databases">
        <authorList>
            <person name="Pankratov T."/>
            <person name="Grouzdev D."/>
        </authorList>
    </citation>
    <scope>NUCLEOTIDE SEQUENCE [LARGE SCALE GENOMIC DNA]</scope>
    <source>
        <strain evidence="2 3">KEBCLARHB70R</strain>
    </source>
</reference>
<evidence type="ECO:0000313" key="3">
    <source>
        <dbReference type="Proteomes" id="UP000305654"/>
    </source>
</evidence>
<dbReference type="EMBL" id="VCDI01000013">
    <property type="protein sequence ID" value="TLU70583.1"/>
    <property type="molecule type" value="Genomic_DNA"/>
</dbReference>
<dbReference type="Proteomes" id="UP000305654">
    <property type="component" value="Unassembled WGS sequence"/>
</dbReference>
<keyword evidence="3" id="KW-1185">Reference proteome</keyword>